<comment type="similarity">
    <text evidence="2 8">Belongs to the pantothenate synthetase family.</text>
</comment>
<dbReference type="PANTHER" id="PTHR21299">
    <property type="entry name" value="CYTIDYLATE KINASE/PANTOATE-BETA-ALANINE LIGASE"/>
    <property type="match status" value="1"/>
</dbReference>
<dbReference type="SUPFAM" id="SSF52374">
    <property type="entry name" value="Nucleotidylyl transferase"/>
    <property type="match status" value="1"/>
</dbReference>
<feature type="active site" description="Proton donor" evidence="8">
    <location>
        <position position="37"/>
    </location>
</feature>
<dbReference type="NCBIfam" id="TIGR00125">
    <property type="entry name" value="cyt_tran_rel"/>
    <property type="match status" value="1"/>
</dbReference>
<keyword evidence="10" id="KW-1185">Reference proteome</keyword>
<comment type="miscellaneous">
    <text evidence="8">The reaction proceeds by a bi uni uni bi ping pong mechanism.</text>
</comment>
<accession>A0ABN1ML94</accession>
<dbReference type="InterPro" id="IPR004821">
    <property type="entry name" value="Cyt_trans-like"/>
</dbReference>
<evidence type="ECO:0000256" key="1">
    <source>
        <dbReference type="ARBA" id="ARBA00004990"/>
    </source>
</evidence>
<feature type="binding site" evidence="8">
    <location>
        <begin position="188"/>
        <end position="191"/>
    </location>
    <ligand>
        <name>ATP</name>
        <dbReference type="ChEBI" id="CHEBI:30616"/>
    </ligand>
</feature>
<feature type="binding site" evidence="8">
    <location>
        <begin position="151"/>
        <end position="154"/>
    </location>
    <ligand>
        <name>ATP</name>
        <dbReference type="ChEBI" id="CHEBI:30616"/>
    </ligand>
</feature>
<comment type="function">
    <text evidence="8">Catalyzes the condensation of pantoate with beta-alanine in an ATP-dependent reaction via a pantoyl-adenylate intermediate.</text>
</comment>
<keyword evidence="3 8" id="KW-0436">Ligase</keyword>
<feature type="binding site" evidence="8">
    <location>
        <position position="157"/>
    </location>
    <ligand>
        <name>(R)-pantoate</name>
        <dbReference type="ChEBI" id="CHEBI:15980"/>
    </ligand>
</feature>
<dbReference type="GO" id="GO:0016874">
    <property type="term" value="F:ligase activity"/>
    <property type="evidence" value="ECO:0007669"/>
    <property type="project" value="UniProtKB-KW"/>
</dbReference>
<evidence type="ECO:0000313" key="9">
    <source>
        <dbReference type="EMBL" id="GAA0874040.1"/>
    </source>
</evidence>
<dbReference type="InterPro" id="IPR003721">
    <property type="entry name" value="Pantoate_ligase"/>
</dbReference>
<evidence type="ECO:0000256" key="6">
    <source>
        <dbReference type="ARBA" id="ARBA00022840"/>
    </source>
</evidence>
<dbReference type="EC" id="6.3.2.1" evidence="8"/>
<keyword evidence="6 8" id="KW-0067">ATP-binding</keyword>
<evidence type="ECO:0000313" key="10">
    <source>
        <dbReference type="Proteomes" id="UP001501126"/>
    </source>
</evidence>
<dbReference type="NCBIfam" id="TIGR00018">
    <property type="entry name" value="panC"/>
    <property type="match status" value="1"/>
</dbReference>
<comment type="catalytic activity">
    <reaction evidence="7 8">
        <text>(R)-pantoate + beta-alanine + ATP = (R)-pantothenate + AMP + diphosphate + H(+)</text>
        <dbReference type="Rhea" id="RHEA:10912"/>
        <dbReference type="ChEBI" id="CHEBI:15378"/>
        <dbReference type="ChEBI" id="CHEBI:15980"/>
        <dbReference type="ChEBI" id="CHEBI:29032"/>
        <dbReference type="ChEBI" id="CHEBI:30616"/>
        <dbReference type="ChEBI" id="CHEBI:33019"/>
        <dbReference type="ChEBI" id="CHEBI:57966"/>
        <dbReference type="ChEBI" id="CHEBI:456215"/>
        <dbReference type="EC" id="6.3.2.1"/>
    </reaction>
</comment>
<evidence type="ECO:0000256" key="4">
    <source>
        <dbReference type="ARBA" id="ARBA00022655"/>
    </source>
</evidence>
<dbReference type="InterPro" id="IPR014729">
    <property type="entry name" value="Rossmann-like_a/b/a_fold"/>
</dbReference>
<feature type="binding site" evidence="8">
    <location>
        <position position="61"/>
    </location>
    <ligand>
        <name>(R)-pantoate</name>
        <dbReference type="ChEBI" id="CHEBI:15980"/>
    </ligand>
</feature>
<organism evidence="9 10">
    <name type="scientific">Wandonia haliotis</name>
    <dbReference type="NCBI Taxonomy" id="574963"/>
    <lineage>
        <taxon>Bacteria</taxon>
        <taxon>Pseudomonadati</taxon>
        <taxon>Bacteroidota</taxon>
        <taxon>Flavobacteriia</taxon>
        <taxon>Flavobacteriales</taxon>
        <taxon>Crocinitomicaceae</taxon>
        <taxon>Wandonia</taxon>
    </lineage>
</organism>
<gene>
    <name evidence="8 9" type="primary">panC</name>
    <name evidence="9" type="ORF">GCM10009118_04480</name>
</gene>
<dbReference type="Gene3D" id="3.40.50.620">
    <property type="entry name" value="HUPs"/>
    <property type="match status" value="1"/>
</dbReference>
<feature type="binding site" evidence="8">
    <location>
        <begin position="30"/>
        <end position="37"/>
    </location>
    <ligand>
        <name>ATP</name>
        <dbReference type="ChEBI" id="CHEBI:30616"/>
    </ligand>
</feature>
<dbReference type="EMBL" id="BAAAFH010000003">
    <property type="protein sequence ID" value="GAA0874040.1"/>
    <property type="molecule type" value="Genomic_DNA"/>
</dbReference>
<dbReference type="Pfam" id="PF02569">
    <property type="entry name" value="Pantoate_ligase"/>
    <property type="match status" value="1"/>
</dbReference>
<comment type="pathway">
    <text evidence="1 8">Cofactor biosynthesis; (R)-pantothenate biosynthesis; (R)-pantothenate from (R)-pantoate and beta-alanine: step 1/1.</text>
</comment>
<dbReference type="CDD" id="cd00560">
    <property type="entry name" value="PanC"/>
    <property type="match status" value="1"/>
</dbReference>
<comment type="subunit">
    <text evidence="8">Homodimer.</text>
</comment>
<protein>
    <recommendedName>
        <fullName evidence="8">Pantothenate synthetase</fullName>
        <shortName evidence="8">PS</shortName>
        <ecNumber evidence="8">6.3.2.1</ecNumber>
    </recommendedName>
    <alternativeName>
        <fullName evidence="8">Pantoate--beta-alanine ligase</fullName>
    </alternativeName>
    <alternativeName>
        <fullName evidence="8">Pantoate-activating enzyme</fullName>
    </alternativeName>
</protein>
<name>A0ABN1ML94_9FLAO</name>
<evidence type="ECO:0000256" key="7">
    <source>
        <dbReference type="ARBA" id="ARBA00048258"/>
    </source>
</evidence>
<evidence type="ECO:0000256" key="8">
    <source>
        <dbReference type="HAMAP-Rule" id="MF_00158"/>
    </source>
</evidence>
<comment type="caution">
    <text evidence="8">Lacks conserved residue(s) required for the propagation of feature annotation.</text>
</comment>
<dbReference type="Gene3D" id="3.30.1300.10">
    <property type="entry name" value="Pantoate-beta-alanine ligase, C-terminal domain"/>
    <property type="match status" value="1"/>
</dbReference>
<comment type="caution">
    <text evidence="9">The sequence shown here is derived from an EMBL/GenBank/DDBJ whole genome shotgun (WGS) entry which is preliminary data.</text>
</comment>
<proteinExistence type="inferred from homology"/>
<keyword evidence="5 8" id="KW-0547">Nucleotide-binding</keyword>
<dbReference type="Proteomes" id="UP001501126">
    <property type="component" value="Unassembled WGS sequence"/>
</dbReference>
<dbReference type="PANTHER" id="PTHR21299:SF1">
    <property type="entry name" value="PANTOATE--BETA-ALANINE LIGASE"/>
    <property type="match status" value="1"/>
</dbReference>
<dbReference type="HAMAP" id="MF_00158">
    <property type="entry name" value="PanC"/>
    <property type="match status" value="1"/>
</dbReference>
<evidence type="ECO:0000256" key="3">
    <source>
        <dbReference type="ARBA" id="ARBA00022598"/>
    </source>
</evidence>
<feature type="binding site" evidence="8">
    <location>
        <position position="61"/>
    </location>
    <ligand>
        <name>beta-alanine</name>
        <dbReference type="ChEBI" id="CHEBI:57966"/>
    </ligand>
</feature>
<reference evidence="10" key="1">
    <citation type="journal article" date="2019" name="Int. J. Syst. Evol. Microbiol.">
        <title>The Global Catalogue of Microorganisms (GCM) 10K type strain sequencing project: providing services to taxonomists for standard genome sequencing and annotation.</title>
        <authorList>
            <consortium name="The Broad Institute Genomics Platform"/>
            <consortium name="The Broad Institute Genome Sequencing Center for Infectious Disease"/>
            <person name="Wu L."/>
            <person name="Ma J."/>
        </authorList>
    </citation>
    <scope>NUCLEOTIDE SEQUENCE [LARGE SCALE GENOMIC DNA]</scope>
    <source>
        <strain evidence="10">JCM 16083</strain>
    </source>
</reference>
<dbReference type="InterPro" id="IPR042176">
    <property type="entry name" value="Pantoate_ligase_C"/>
</dbReference>
<evidence type="ECO:0000256" key="5">
    <source>
        <dbReference type="ARBA" id="ARBA00022741"/>
    </source>
</evidence>
<keyword evidence="4 8" id="KW-0566">Pantothenate biosynthesis</keyword>
<evidence type="ECO:0000256" key="2">
    <source>
        <dbReference type="ARBA" id="ARBA00009256"/>
    </source>
</evidence>
<sequence>MDKLYTAETVGKWRKEKAESGKKTGFVPTMGALHEGHLSLIRKAKSENDFVICSVFVNPTQFNNPEDLEKYPRTIEEDILLLQSAGCDAVFIPSVTEVYPDYPDETSLVTVPLAPLNTVMEGAFRPGHFEGVVNVVYRFFDLIRPQKAYFGLKDFQQVAIIKHMVNYLELPVEIIACPTERELSGLAKSSRNQRLSDEQRVEATYLYKALQLGKKLSSDHLPDDVKEKMREYLDMTSIRTEYISIVHPENLSELHSEWVSGSICCIAAYCGDVRLIDNLQFIP</sequence>
<dbReference type="RefSeq" id="WP_343784682.1">
    <property type="nucleotide sequence ID" value="NZ_BAAAFH010000003.1"/>
</dbReference>
<comment type="subcellular location">
    <subcellularLocation>
        <location evidence="8">Cytoplasm</location>
    </subcellularLocation>
</comment>
<keyword evidence="8" id="KW-0963">Cytoplasm</keyword>